<accession>A0ABR7Z9Y2</accession>
<keyword evidence="2" id="KW-1185">Reference proteome</keyword>
<comment type="caution">
    <text evidence="1">The sequence shown here is derived from an EMBL/GenBank/DDBJ whole genome shotgun (WGS) entry which is preliminary data.</text>
</comment>
<dbReference type="Proteomes" id="UP000805841">
    <property type="component" value="Unassembled WGS sequence"/>
</dbReference>
<name>A0ABR7Z9Y2_9PSED</name>
<reference evidence="1 2" key="1">
    <citation type="journal article" date="2020" name="Insects">
        <title>Bacteria Belonging to Pseudomonas typographi sp. nov. from the Bark Beetle Ips typographus Have Genomic Potential to Aid in the Host Ecology.</title>
        <authorList>
            <person name="Peral-Aranega E."/>
            <person name="Saati-Santamaria Z."/>
            <person name="Kolarik M."/>
            <person name="Rivas R."/>
            <person name="Garcia-Fraile P."/>
        </authorList>
    </citation>
    <scope>NUCLEOTIDE SEQUENCE [LARGE SCALE GENOMIC DNA]</scope>
    <source>
        <strain evidence="1 2">CA3A</strain>
    </source>
</reference>
<evidence type="ECO:0000313" key="2">
    <source>
        <dbReference type="Proteomes" id="UP000805841"/>
    </source>
</evidence>
<evidence type="ECO:0000313" key="1">
    <source>
        <dbReference type="EMBL" id="MBD1602277.1"/>
    </source>
</evidence>
<protein>
    <submittedName>
        <fullName evidence="1">Uncharacterized protein</fullName>
    </submittedName>
</protein>
<dbReference type="EMBL" id="JAAOCA010000061">
    <property type="protein sequence ID" value="MBD1602277.1"/>
    <property type="molecule type" value="Genomic_DNA"/>
</dbReference>
<proteinExistence type="predicted"/>
<dbReference type="RefSeq" id="WP_190427069.1">
    <property type="nucleotide sequence ID" value="NZ_JAAOCA010000061.1"/>
</dbReference>
<gene>
    <name evidence="1" type="ORF">HAQ05_26720</name>
</gene>
<sequence>MSPHVLIGRYLDDLERQDSPPHYGAMVERCIIGKFTSHAISADEFNYYCERFRRLAGRDVRRVA</sequence>
<organism evidence="1 2">
    <name type="scientific">Pseudomonas typographi</name>
    <dbReference type="NCBI Taxonomy" id="2715964"/>
    <lineage>
        <taxon>Bacteria</taxon>
        <taxon>Pseudomonadati</taxon>
        <taxon>Pseudomonadota</taxon>
        <taxon>Gammaproteobacteria</taxon>
        <taxon>Pseudomonadales</taxon>
        <taxon>Pseudomonadaceae</taxon>
        <taxon>Pseudomonas</taxon>
    </lineage>
</organism>